<accession>A0AAI9FZL0</accession>
<evidence type="ECO:0000313" key="2">
    <source>
        <dbReference type="Proteomes" id="UP001214521"/>
    </source>
</evidence>
<evidence type="ECO:0000313" key="1">
    <source>
        <dbReference type="EMBL" id="EKT4441556.1"/>
    </source>
</evidence>
<dbReference type="EMBL" id="ABLOMU010000021">
    <property type="protein sequence ID" value="EKT4441556.1"/>
    <property type="molecule type" value="Genomic_DNA"/>
</dbReference>
<dbReference type="AlphaFoldDB" id="A0AAI9FZL0"/>
<reference evidence="1" key="1">
    <citation type="submission" date="2022-07" db="EMBL/GenBank/DDBJ databases">
        <authorList>
            <consortium name="Clinical and Environmental Microbiology Branch: Whole genome sequencing antimicrobial resistance pathogens in the healthcare setting"/>
        </authorList>
    </citation>
    <scope>NUCLEOTIDE SEQUENCE</scope>
    <source>
        <strain evidence="1">Stenotrophomonas_maltophilia_2021CK-00905</strain>
    </source>
</reference>
<name>A0AAI9FZL0_STEMA</name>
<proteinExistence type="predicted"/>
<comment type="caution">
    <text evidence="1">The sequence shown here is derived from an EMBL/GenBank/DDBJ whole genome shotgun (WGS) entry which is preliminary data.</text>
</comment>
<dbReference type="Proteomes" id="UP001214521">
    <property type="component" value="Unassembled WGS sequence"/>
</dbReference>
<organism evidence="1 2">
    <name type="scientific">Stenotrophomonas maltophilia</name>
    <name type="common">Pseudomonas maltophilia</name>
    <name type="synonym">Xanthomonas maltophilia</name>
    <dbReference type="NCBI Taxonomy" id="40324"/>
    <lineage>
        <taxon>Bacteria</taxon>
        <taxon>Pseudomonadati</taxon>
        <taxon>Pseudomonadota</taxon>
        <taxon>Gammaproteobacteria</taxon>
        <taxon>Lysobacterales</taxon>
        <taxon>Lysobacteraceae</taxon>
        <taxon>Stenotrophomonas</taxon>
        <taxon>Stenotrophomonas maltophilia group</taxon>
    </lineage>
</organism>
<sequence length="45" mass="4592">MDTLIAIVFALFLLATVGGLLVLAISAACRFLAALVADPTDTTTP</sequence>
<gene>
    <name evidence="1" type="ORF">QEK83_002210</name>
</gene>
<protein>
    <submittedName>
        <fullName evidence="1">Uncharacterized protein</fullName>
    </submittedName>
</protein>